<keyword evidence="2" id="KW-1185">Reference proteome</keyword>
<sequence>MPKKRCFVVMGFGTKTDYVNGRKLDLNKSYRVLIKPVVEERGITCVRADEIIHSGSIDVKMYQELLEADLVIADLSTSNPNALYELGVRHALRPYTTIVISEDKLVYPFDLNHILITSYTHLGDAIDFEEVGRFRKALGQKIDTVLQTQESDSPVYTYLHSLVPPKLAKEIAEQAASPKAITDDQDSGKGKALSYLIDEGEKAIANHEFSKARDLFESAKLLSSQGKSQTDSYLIHRLAFCLYKAAEPSLKDSLYKALELLADINLAHSNDPETVGTAGTLKKKLYEIGDGENHLEDAILYFQRSYYLLNNRYHGINLAICCIYRVNSALNHTDEERVADLVIAKRTWKRVLYLCDRDQAKLEQKTAHTSEDSAKSEESEELSEYFQKQRFWIAVNKAEANFGLGNFEAYEKAISEAHSIPHPKWMWDSFETQLVKLKKELKLAGHLMNPQWKMPEENDTNP</sequence>
<dbReference type="Proteomes" id="UP001595805">
    <property type="component" value="Unassembled WGS sequence"/>
</dbReference>
<dbReference type="RefSeq" id="WP_377906077.1">
    <property type="nucleotide sequence ID" value="NZ_JBHRZS010000007.1"/>
</dbReference>
<accession>A0ABV8AS27</accession>
<reference evidence="2" key="1">
    <citation type="journal article" date="2019" name="Int. J. Syst. Evol. Microbiol.">
        <title>The Global Catalogue of Microorganisms (GCM) 10K type strain sequencing project: providing services to taxonomists for standard genome sequencing and annotation.</title>
        <authorList>
            <consortium name="The Broad Institute Genomics Platform"/>
            <consortium name="The Broad Institute Genome Sequencing Center for Infectious Disease"/>
            <person name="Wu L."/>
            <person name="Ma J."/>
        </authorList>
    </citation>
    <scope>NUCLEOTIDE SEQUENCE [LARGE SCALE GENOMIC DNA]</scope>
    <source>
        <strain evidence="2">CCUG 60523</strain>
    </source>
</reference>
<evidence type="ECO:0000313" key="2">
    <source>
        <dbReference type="Proteomes" id="UP001595805"/>
    </source>
</evidence>
<name>A0ABV8AS27_9BACT</name>
<protein>
    <submittedName>
        <fullName evidence="1">Tetratricopeptide repeat-containing protein</fullName>
    </submittedName>
</protein>
<dbReference type="Pfam" id="PF20308">
    <property type="entry name" value="TPR-S"/>
    <property type="match status" value="1"/>
</dbReference>
<comment type="caution">
    <text evidence="1">The sequence shown here is derived from an EMBL/GenBank/DDBJ whole genome shotgun (WGS) entry which is preliminary data.</text>
</comment>
<dbReference type="EMBL" id="JBHRZS010000007">
    <property type="protein sequence ID" value="MFC3880723.1"/>
    <property type="molecule type" value="Genomic_DNA"/>
</dbReference>
<gene>
    <name evidence="1" type="ORF">ACFOSV_11065</name>
</gene>
<evidence type="ECO:0000313" key="1">
    <source>
        <dbReference type="EMBL" id="MFC3880723.1"/>
    </source>
</evidence>
<organism evidence="1 2">
    <name type="scientific">Algoriphagus namhaensis</name>
    <dbReference type="NCBI Taxonomy" id="915353"/>
    <lineage>
        <taxon>Bacteria</taxon>
        <taxon>Pseudomonadati</taxon>
        <taxon>Bacteroidota</taxon>
        <taxon>Cytophagia</taxon>
        <taxon>Cytophagales</taxon>
        <taxon>Cyclobacteriaceae</taxon>
        <taxon>Algoriphagus</taxon>
    </lineage>
</organism>
<proteinExistence type="predicted"/>
<dbReference type="InterPro" id="IPR046880">
    <property type="entry name" value="TPR-S"/>
</dbReference>